<dbReference type="Pfam" id="PF00069">
    <property type="entry name" value="Pkinase"/>
    <property type="match status" value="1"/>
</dbReference>
<reference evidence="7" key="1">
    <citation type="journal article" date="2023" name="PhytoFront">
        <title>Draft Genome Resources of Seven Strains of Tilletia horrida, Causal Agent of Kernel Smut of Rice.</title>
        <authorList>
            <person name="Khanal S."/>
            <person name="Antony Babu S."/>
            <person name="Zhou X.G."/>
        </authorList>
    </citation>
    <scope>NUCLEOTIDE SEQUENCE</scope>
    <source>
        <strain evidence="7">TX3</strain>
    </source>
</reference>
<dbReference type="GO" id="GO:0005524">
    <property type="term" value="F:ATP binding"/>
    <property type="evidence" value="ECO:0007669"/>
    <property type="project" value="UniProtKB-UniRule"/>
</dbReference>
<dbReference type="InterPro" id="IPR050117">
    <property type="entry name" value="MAPK"/>
</dbReference>
<keyword evidence="1" id="KW-0723">Serine/threonine-protein kinase</keyword>
<dbReference type="AlphaFoldDB" id="A0AAN6G3W1"/>
<gene>
    <name evidence="7" type="ORF">OC842_007673</name>
</gene>
<dbReference type="SMART" id="SM00220">
    <property type="entry name" value="S_TKc"/>
    <property type="match status" value="1"/>
</dbReference>
<feature type="non-terminal residue" evidence="7">
    <location>
        <position position="1"/>
    </location>
</feature>
<sequence>LCHLAISALAASGVHESQECSRLASYLVPVLASHVLQYLRGGTHEANARLLEDHDAIAYGRRNAPLAPFVATALYTALSDRAQLSTAQKEATLLRTMLSTAQEQRERAQDALRDASAKANEDVQQLRNALQQAQDRLKEAEKRAEAAARAATLDRTQTNLLRTALDAAKAQADAAVRAQKVERDQTDHLHALLVTTQEQTAAATDALKERSSQVEQLSAALASERVQVEKLRTAHAESKEEVAKQLQHVQQQHQSKIREAIDQAVIQTQKDDQVVILMLEDKIETLEAAATEAGRTTLESHRKELAKQEKELHSLRSASSDMQKELDGLSQNIAEAWPMSYWPTRCVGFGTHGSVFAAEDLNDRLRTVAIKRSTAASDGSPTNAVRREMEVLHAVSSKNVVNLLDHFTVPTNPQIVALVLPYAPFDLAGVIHNSAVALPPPLIKKYAWQILTGLEAVHRAGYLHGDLKHANILVHDNHLIQITDFGMAEPIQTPSARLVLYSRNYRPPEILLRCRQRTAAADVWSFGCILAEMIGRRIAFTGHSALQTLNRILDHVGADNPLFPDADKAPGAFDGSDEASDVQPPPRGVTHFAARPRKLPASLQITFDPHHEGNLLNLRDTCLRVNPAVRPEIASLLKHAVFRSASSYSAIQNYQPPPLRGEARLQDVERFMY</sequence>
<evidence type="ECO:0000313" key="7">
    <source>
        <dbReference type="EMBL" id="KAK0518802.1"/>
    </source>
</evidence>
<dbReference type="PROSITE" id="PS50011">
    <property type="entry name" value="PROTEIN_KINASE_DOM"/>
    <property type="match status" value="1"/>
</dbReference>
<name>A0AAN6G3W1_9BASI</name>
<keyword evidence="1" id="KW-0808">Transferase</keyword>
<dbReference type="InterPro" id="IPR008271">
    <property type="entry name" value="Ser/Thr_kinase_AS"/>
</dbReference>
<evidence type="ECO:0000256" key="1">
    <source>
        <dbReference type="ARBA" id="ARBA00022527"/>
    </source>
</evidence>
<dbReference type="InterPro" id="IPR000719">
    <property type="entry name" value="Prot_kinase_dom"/>
</dbReference>
<keyword evidence="8" id="KW-1185">Reference proteome</keyword>
<dbReference type="InterPro" id="IPR017441">
    <property type="entry name" value="Protein_kinase_ATP_BS"/>
</dbReference>
<organism evidence="7 8">
    <name type="scientific">Tilletia horrida</name>
    <dbReference type="NCBI Taxonomy" id="155126"/>
    <lineage>
        <taxon>Eukaryota</taxon>
        <taxon>Fungi</taxon>
        <taxon>Dikarya</taxon>
        <taxon>Basidiomycota</taxon>
        <taxon>Ustilaginomycotina</taxon>
        <taxon>Exobasidiomycetes</taxon>
        <taxon>Tilletiales</taxon>
        <taxon>Tilletiaceae</taxon>
        <taxon>Tilletia</taxon>
    </lineage>
</organism>
<evidence type="ECO:0000256" key="4">
    <source>
        <dbReference type="PROSITE-ProRule" id="PRU10141"/>
    </source>
</evidence>
<feature type="domain" description="Protein kinase" evidence="6">
    <location>
        <begin position="341"/>
        <end position="642"/>
    </location>
</feature>
<feature type="binding site" evidence="4">
    <location>
        <position position="371"/>
    </location>
    <ligand>
        <name>ATP</name>
        <dbReference type="ChEBI" id="CHEBI:30616"/>
    </ligand>
</feature>
<comment type="caution">
    <text evidence="7">The sequence shown here is derived from an EMBL/GenBank/DDBJ whole genome shotgun (WGS) entry which is preliminary data.</text>
</comment>
<keyword evidence="2 4" id="KW-0547">Nucleotide-binding</keyword>
<feature type="coiled-coil region" evidence="5">
    <location>
        <begin position="98"/>
        <end position="150"/>
    </location>
</feature>
<evidence type="ECO:0000313" key="8">
    <source>
        <dbReference type="Proteomes" id="UP001176521"/>
    </source>
</evidence>
<proteinExistence type="predicted"/>
<evidence type="ECO:0000256" key="5">
    <source>
        <dbReference type="SAM" id="Coils"/>
    </source>
</evidence>
<dbReference type="Proteomes" id="UP001176521">
    <property type="component" value="Unassembled WGS sequence"/>
</dbReference>
<dbReference type="PROSITE" id="PS00107">
    <property type="entry name" value="PROTEIN_KINASE_ATP"/>
    <property type="match status" value="1"/>
</dbReference>
<accession>A0AAN6G3W1</accession>
<dbReference type="InterPro" id="IPR011009">
    <property type="entry name" value="Kinase-like_dom_sf"/>
</dbReference>
<dbReference type="Gene3D" id="1.10.510.10">
    <property type="entry name" value="Transferase(Phosphotransferase) domain 1"/>
    <property type="match status" value="1"/>
</dbReference>
<keyword evidence="5" id="KW-0175">Coiled coil</keyword>
<evidence type="ECO:0000259" key="6">
    <source>
        <dbReference type="PROSITE" id="PS50011"/>
    </source>
</evidence>
<keyword evidence="3 4" id="KW-0067">ATP-binding</keyword>
<keyword evidence="1" id="KW-0418">Kinase</keyword>
<evidence type="ECO:0000256" key="2">
    <source>
        <dbReference type="ARBA" id="ARBA00022741"/>
    </source>
</evidence>
<dbReference type="PANTHER" id="PTHR24055">
    <property type="entry name" value="MITOGEN-ACTIVATED PROTEIN KINASE"/>
    <property type="match status" value="1"/>
</dbReference>
<dbReference type="GO" id="GO:0004674">
    <property type="term" value="F:protein serine/threonine kinase activity"/>
    <property type="evidence" value="ECO:0007669"/>
    <property type="project" value="UniProtKB-KW"/>
</dbReference>
<evidence type="ECO:0000256" key="3">
    <source>
        <dbReference type="ARBA" id="ARBA00022840"/>
    </source>
</evidence>
<feature type="coiled-coil region" evidence="5">
    <location>
        <begin position="214"/>
        <end position="263"/>
    </location>
</feature>
<protein>
    <recommendedName>
        <fullName evidence="6">Protein kinase domain-containing protein</fullName>
    </recommendedName>
</protein>
<dbReference type="EMBL" id="JAPDMQ010001169">
    <property type="protein sequence ID" value="KAK0518802.1"/>
    <property type="molecule type" value="Genomic_DNA"/>
</dbReference>
<feature type="coiled-coil region" evidence="5">
    <location>
        <begin position="298"/>
        <end position="332"/>
    </location>
</feature>
<dbReference type="SUPFAM" id="SSF56112">
    <property type="entry name" value="Protein kinase-like (PK-like)"/>
    <property type="match status" value="1"/>
</dbReference>
<dbReference type="PROSITE" id="PS00108">
    <property type="entry name" value="PROTEIN_KINASE_ST"/>
    <property type="match status" value="1"/>
</dbReference>
<dbReference type="Gene3D" id="3.30.200.20">
    <property type="entry name" value="Phosphorylase Kinase, domain 1"/>
    <property type="match status" value="1"/>
</dbReference>